<name>A0ABX5XWR5_9BACT</name>
<reference evidence="2 3" key="1">
    <citation type="submission" date="2019-02" db="EMBL/GenBank/DDBJ databases">
        <title>Deep-cultivation of Planctomycetes and their phenomic and genomic characterization uncovers novel biology.</title>
        <authorList>
            <person name="Wiegand S."/>
            <person name="Jogler M."/>
            <person name="Boedeker C."/>
            <person name="Pinto D."/>
            <person name="Vollmers J."/>
            <person name="Rivas-Marin E."/>
            <person name="Kohn T."/>
            <person name="Peeters S.H."/>
            <person name="Heuer A."/>
            <person name="Rast P."/>
            <person name="Oberbeckmann S."/>
            <person name="Bunk B."/>
            <person name="Jeske O."/>
            <person name="Meyerdierks A."/>
            <person name="Storesund J.E."/>
            <person name="Kallscheuer N."/>
            <person name="Luecker S."/>
            <person name="Lage O.M."/>
            <person name="Pohl T."/>
            <person name="Merkel B.J."/>
            <person name="Hornburger P."/>
            <person name="Mueller R.-W."/>
            <person name="Bruemmer F."/>
            <person name="Labrenz M."/>
            <person name="Spormann A.M."/>
            <person name="Op den Camp H."/>
            <person name="Overmann J."/>
            <person name="Amann R."/>
            <person name="Jetten M.S.M."/>
            <person name="Mascher T."/>
            <person name="Medema M.H."/>
            <person name="Devos D.P."/>
            <person name="Kaster A.-K."/>
            <person name="Ovreas L."/>
            <person name="Rohde M."/>
            <person name="Galperin M.Y."/>
            <person name="Jogler C."/>
        </authorList>
    </citation>
    <scope>NUCLEOTIDE SEQUENCE [LARGE SCALE GENOMIC DNA]</scope>
    <source>
        <strain evidence="2 3">TBK1r</strain>
    </source>
</reference>
<accession>A0ABX5XWR5</accession>
<dbReference type="Pfam" id="PF01882">
    <property type="entry name" value="DUF58"/>
    <property type="match status" value="1"/>
</dbReference>
<evidence type="ECO:0000313" key="2">
    <source>
        <dbReference type="EMBL" id="QDV86458.1"/>
    </source>
</evidence>
<dbReference type="InterPro" id="IPR002881">
    <property type="entry name" value="DUF58"/>
</dbReference>
<dbReference type="InterPro" id="IPR036465">
    <property type="entry name" value="vWFA_dom_sf"/>
</dbReference>
<organism evidence="2 3">
    <name type="scientific">Stieleria magnilauensis</name>
    <dbReference type="NCBI Taxonomy" id="2527963"/>
    <lineage>
        <taxon>Bacteria</taxon>
        <taxon>Pseudomonadati</taxon>
        <taxon>Planctomycetota</taxon>
        <taxon>Planctomycetia</taxon>
        <taxon>Pirellulales</taxon>
        <taxon>Pirellulaceae</taxon>
        <taxon>Stieleria</taxon>
    </lineage>
</organism>
<gene>
    <name evidence="2" type="ORF">TBK1r_54770</name>
</gene>
<evidence type="ECO:0000259" key="1">
    <source>
        <dbReference type="Pfam" id="PF01882"/>
    </source>
</evidence>
<keyword evidence="3" id="KW-1185">Reference proteome</keyword>
<dbReference type="PANTHER" id="PTHR33608">
    <property type="entry name" value="BLL2464 PROTEIN"/>
    <property type="match status" value="1"/>
</dbReference>
<sequence length="316" mass="35899">MLPREVIRRVREIQVRTGRQVADVLAGQYVSVFKGRGIEFDEVRPYIPGDDVRTIDWNVTARIGEPFVKRYVEDRQLTLMVMADVSASQDFGSGQRSKRDATAELSALLAFSATLNDDKIGLTLFHGAIEQYIPARKGQRHSLRVIREVLAHGKVETQAPRKRRRWLPMGRRRAWWRTGRQATNIAGAMQFLMSVTSRKSICFVISDFLGDGYLEAMQSANRKHDVIAVLVTDPKELEFPSVGLVNLEDAETGHMVQCDAGSKTFRDHVAAAAEKRVDDLRRSFGRSGIDFIHIDAQGDVVDPLVKFFRMRQRRMR</sequence>
<dbReference type="Proteomes" id="UP000318081">
    <property type="component" value="Chromosome"/>
</dbReference>
<evidence type="ECO:0000313" key="3">
    <source>
        <dbReference type="Proteomes" id="UP000318081"/>
    </source>
</evidence>
<dbReference type="Gene3D" id="3.40.50.410">
    <property type="entry name" value="von Willebrand factor, type A domain"/>
    <property type="match status" value="1"/>
</dbReference>
<dbReference type="RefSeq" id="WP_145217625.1">
    <property type="nucleotide sequence ID" value="NZ_CP036432.1"/>
</dbReference>
<feature type="domain" description="DUF58" evidence="1">
    <location>
        <begin position="42"/>
        <end position="275"/>
    </location>
</feature>
<protein>
    <recommendedName>
        <fullName evidence="1">DUF58 domain-containing protein</fullName>
    </recommendedName>
</protein>
<dbReference type="PANTHER" id="PTHR33608:SF6">
    <property type="entry name" value="BLL2464 PROTEIN"/>
    <property type="match status" value="1"/>
</dbReference>
<dbReference type="EMBL" id="CP036432">
    <property type="protein sequence ID" value="QDV86458.1"/>
    <property type="molecule type" value="Genomic_DNA"/>
</dbReference>
<proteinExistence type="predicted"/>